<dbReference type="STRING" id="7574.A0A1S3HVF1"/>
<proteinExistence type="predicted"/>
<dbReference type="InterPro" id="IPR018097">
    <property type="entry name" value="EGF_Ca-bd_CS"/>
</dbReference>
<evidence type="ECO:0000313" key="8">
    <source>
        <dbReference type="Proteomes" id="UP000085678"/>
    </source>
</evidence>
<dbReference type="Gene3D" id="2.10.25.10">
    <property type="entry name" value="Laminin"/>
    <property type="match status" value="4"/>
</dbReference>
<dbReference type="PANTHER" id="PTHR24034:SF208">
    <property type="entry name" value="INTEGRIN BETA-LIKE PROTEIN C ISOFORM X1"/>
    <property type="match status" value="1"/>
</dbReference>
<dbReference type="PROSITE" id="PS00010">
    <property type="entry name" value="ASX_HYDROXYL"/>
    <property type="match status" value="2"/>
</dbReference>
<dbReference type="Pfam" id="PF12947">
    <property type="entry name" value="EGF_3"/>
    <property type="match status" value="2"/>
</dbReference>
<feature type="signal peptide" evidence="6">
    <location>
        <begin position="1"/>
        <end position="26"/>
    </location>
</feature>
<dbReference type="InterPro" id="IPR001881">
    <property type="entry name" value="EGF-like_Ca-bd_dom"/>
</dbReference>
<dbReference type="PROSITE" id="PS01186">
    <property type="entry name" value="EGF_2"/>
    <property type="match status" value="2"/>
</dbReference>
<evidence type="ECO:0000256" key="4">
    <source>
        <dbReference type="ARBA" id="ARBA00023157"/>
    </source>
</evidence>
<evidence type="ECO:0000256" key="5">
    <source>
        <dbReference type="PROSITE-ProRule" id="PRU00076"/>
    </source>
</evidence>
<sequence>MVQVTGSKWTGATLMLFIGMSIPCQAQDNPCGEHGQCKTDLDYQVGNVFGCFFYNLIFFGGTCNNEPPSTCECVCLNGFKTDAGGICVDIDECTQGIPSGFGFNIAVCTGFNCVNSIGSYRCGGDLDECSLGTDNCAENATCTNTVGSFTCSCLPGFTGDGTVCNDIDECSLGTDNCAENASCTNTVGSFSCTCFPNYNGDGTTCDPDECSLGTDNCAENATCTDTVGSFSCSCLAGFTGDGTKCNDVDECTLGTDNCE</sequence>
<dbReference type="PANTHER" id="PTHR24034">
    <property type="entry name" value="EGF-LIKE DOMAIN-CONTAINING PROTEIN"/>
    <property type="match status" value="1"/>
</dbReference>
<dbReference type="AlphaFoldDB" id="A0A1S3HVF1"/>
<feature type="non-terminal residue" evidence="9">
    <location>
        <position position="259"/>
    </location>
</feature>
<feature type="domain" description="EGF-like" evidence="7">
    <location>
        <begin position="125"/>
        <end position="165"/>
    </location>
</feature>
<evidence type="ECO:0000256" key="1">
    <source>
        <dbReference type="ARBA" id="ARBA00022536"/>
    </source>
</evidence>
<dbReference type="Proteomes" id="UP000085678">
    <property type="component" value="Unplaced"/>
</dbReference>
<keyword evidence="1 5" id="KW-0245">EGF-like domain</keyword>
<feature type="domain" description="EGF-like" evidence="7">
    <location>
        <begin position="206"/>
        <end position="246"/>
    </location>
</feature>
<dbReference type="SUPFAM" id="SSF57196">
    <property type="entry name" value="EGF/Laminin"/>
    <property type="match status" value="1"/>
</dbReference>
<dbReference type="InterPro" id="IPR009030">
    <property type="entry name" value="Growth_fac_rcpt_cys_sf"/>
</dbReference>
<accession>A0A1S3HVF1</accession>
<dbReference type="InParanoid" id="A0A1S3HVF1"/>
<dbReference type="GeneID" id="106158175"/>
<protein>
    <submittedName>
        <fullName evidence="9">Fibrillin-2</fullName>
    </submittedName>
</protein>
<dbReference type="RefSeq" id="XP_013389521.1">
    <property type="nucleotide sequence ID" value="XM_013534067.1"/>
</dbReference>
<evidence type="ECO:0000256" key="2">
    <source>
        <dbReference type="ARBA" id="ARBA00022729"/>
    </source>
</evidence>
<organism evidence="8 9">
    <name type="scientific">Lingula anatina</name>
    <name type="common">Brachiopod</name>
    <name type="synonym">Lingula unguis</name>
    <dbReference type="NCBI Taxonomy" id="7574"/>
    <lineage>
        <taxon>Eukaryota</taxon>
        <taxon>Metazoa</taxon>
        <taxon>Spiralia</taxon>
        <taxon>Lophotrochozoa</taxon>
        <taxon>Brachiopoda</taxon>
        <taxon>Linguliformea</taxon>
        <taxon>Lingulata</taxon>
        <taxon>Lingulida</taxon>
        <taxon>Linguloidea</taxon>
        <taxon>Lingulidae</taxon>
        <taxon>Lingula</taxon>
    </lineage>
</organism>
<evidence type="ECO:0000259" key="7">
    <source>
        <dbReference type="PROSITE" id="PS50026"/>
    </source>
</evidence>
<dbReference type="InterPro" id="IPR000742">
    <property type="entry name" value="EGF"/>
</dbReference>
<reference evidence="9" key="1">
    <citation type="submission" date="2025-08" db="UniProtKB">
        <authorList>
            <consortium name="RefSeq"/>
        </authorList>
    </citation>
    <scope>IDENTIFICATION</scope>
    <source>
        <tissue evidence="9">Gonads</tissue>
    </source>
</reference>
<evidence type="ECO:0000256" key="6">
    <source>
        <dbReference type="SAM" id="SignalP"/>
    </source>
</evidence>
<dbReference type="OrthoDB" id="339125at2759"/>
<keyword evidence="8" id="KW-1185">Reference proteome</keyword>
<evidence type="ECO:0000256" key="3">
    <source>
        <dbReference type="ARBA" id="ARBA00022737"/>
    </source>
</evidence>
<comment type="caution">
    <text evidence="5">Lacks conserved residue(s) required for the propagation of feature annotation.</text>
</comment>
<evidence type="ECO:0000313" key="9">
    <source>
        <dbReference type="RefSeq" id="XP_013389521.1"/>
    </source>
</evidence>
<keyword evidence="4" id="KW-1015">Disulfide bond</keyword>
<dbReference type="InterPro" id="IPR024731">
    <property type="entry name" value="NELL2-like_EGF"/>
</dbReference>
<keyword evidence="3" id="KW-0677">Repeat</keyword>
<feature type="domain" description="EGF-like" evidence="7">
    <location>
        <begin position="166"/>
        <end position="204"/>
    </location>
</feature>
<dbReference type="InterPro" id="IPR049883">
    <property type="entry name" value="NOTCH1_EGF-like"/>
</dbReference>
<dbReference type="PROSITE" id="PS01187">
    <property type="entry name" value="EGF_CA"/>
    <property type="match status" value="2"/>
</dbReference>
<dbReference type="CDD" id="cd00054">
    <property type="entry name" value="EGF_CA"/>
    <property type="match status" value="3"/>
</dbReference>
<keyword evidence="2 6" id="KW-0732">Signal</keyword>
<dbReference type="GO" id="GO:0005509">
    <property type="term" value="F:calcium ion binding"/>
    <property type="evidence" value="ECO:0007669"/>
    <property type="project" value="InterPro"/>
</dbReference>
<name>A0A1S3HVF1_LINAN</name>
<dbReference type="SUPFAM" id="SSF57184">
    <property type="entry name" value="Growth factor receptor domain"/>
    <property type="match status" value="1"/>
</dbReference>
<gene>
    <name evidence="9" type="primary">LOC106158175</name>
</gene>
<dbReference type="KEGG" id="lak:106158175"/>
<dbReference type="SMART" id="SM00181">
    <property type="entry name" value="EGF"/>
    <property type="match status" value="4"/>
</dbReference>
<dbReference type="InterPro" id="IPR000152">
    <property type="entry name" value="EGF-type_Asp/Asn_hydroxyl_site"/>
</dbReference>
<feature type="chain" id="PRO_5010370131" evidence="6">
    <location>
        <begin position="27"/>
        <end position="259"/>
    </location>
</feature>
<dbReference type="FunFam" id="2.10.25.10:FF:000038">
    <property type="entry name" value="Fibrillin 2"/>
    <property type="match status" value="3"/>
</dbReference>
<dbReference type="Pfam" id="PF07645">
    <property type="entry name" value="EGF_CA"/>
    <property type="match status" value="1"/>
</dbReference>
<dbReference type="InterPro" id="IPR050751">
    <property type="entry name" value="ECM_structural_protein"/>
</dbReference>
<dbReference type="PROSITE" id="PS50026">
    <property type="entry name" value="EGF_3"/>
    <property type="match status" value="3"/>
</dbReference>
<dbReference type="SMART" id="SM00179">
    <property type="entry name" value="EGF_CA"/>
    <property type="match status" value="4"/>
</dbReference>